<reference evidence="9" key="1">
    <citation type="journal article" date="2005" name="Environ. Microbiol.">
        <title>Genetic and functional properties of uncultivated thermophilic crenarchaeotes from a subsurface gold mine as revealed by analysis of genome fragments.</title>
        <authorList>
            <person name="Nunoura T."/>
            <person name="Hirayama H."/>
            <person name="Takami H."/>
            <person name="Oida H."/>
            <person name="Nishi S."/>
            <person name="Shimamura S."/>
            <person name="Suzuki Y."/>
            <person name="Inagaki F."/>
            <person name="Takai K."/>
            <person name="Nealson K.H."/>
            <person name="Horikoshi K."/>
        </authorList>
    </citation>
    <scope>NUCLEOTIDE SEQUENCE</scope>
</reference>
<evidence type="ECO:0000256" key="3">
    <source>
        <dbReference type="ARBA" id="ARBA00022676"/>
    </source>
</evidence>
<feature type="transmembrane region" description="Helical" evidence="8">
    <location>
        <begin position="21"/>
        <end position="39"/>
    </location>
</feature>
<dbReference type="InterPro" id="IPR050297">
    <property type="entry name" value="LipidA_mod_glycosyltrf_83"/>
</dbReference>
<evidence type="ECO:0000256" key="4">
    <source>
        <dbReference type="ARBA" id="ARBA00022679"/>
    </source>
</evidence>
<dbReference type="AlphaFoldDB" id="H5SHL3"/>
<feature type="transmembrane region" description="Helical" evidence="8">
    <location>
        <begin position="334"/>
        <end position="353"/>
    </location>
</feature>
<organism evidence="9">
    <name type="scientific">uncultured Chloroflexota bacterium</name>
    <dbReference type="NCBI Taxonomy" id="166587"/>
    <lineage>
        <taxon>Bacteria</taxon>
        <taxon>Bacillati</taxon>
        <taxon>Chloroflexota</taxon>
        <taxon>environmental samples</taxon>
    </lineage>
</organism>
<name>H5SHL3_9CHLR</name>
<evidence type="ECO:0000256" key="8">
    <source>
        <dbReference type="SAM" id="Phobius"/>
    </source>
</evidence>
<dbReference type="GO" id="GO:0005886">
    <property type="term" value="C:plasma membrane"/>
    <property type="evidence" value="ECO:0007669"/>
    <property type="project" value="UniProtKB-SubCell"/>
</dbReference>
<dbReference type="GO" id="GO:0009103">
    <property type="term" value="P:lipopolysaccharide biosynthetic process"/>
    <property type="evidence" value="ECO:0007669"/>
    <property type="project" value="UniProtKB-ARBA"/>
</dbReference>
<keyword evidence="6 8" id="KW-1133">Transmembrane helix</keyword>
<evidence type="ECO:0000256" key="7">
    <source>
        <dbReference type="ARBA" id="ARBA00023136"/>
    </source>
</evidence>
<protein>
    <submittedName>
        <fullName evidence="9">Uncharacterized protein</fullName>
    </submittedName>
</protein>
<keyword evidence="2" id="KW-1003">Cell membrane</keyword>
<evidence type="ECO:0000313" key="9">
    <source>
        <dbReference type="EMBL" id="BAL55649.1"/>
    </source>
</evidence>
<keyword evidence="5 8" id="KW-0812">Transmembrane</keyword>
<feature type="transmembrane region" description="Helical" evidence="8">
    <location>
        <begin position="91"/>
        <end position="112"/>
    </location>
</feature>
<dbReference type="GO" id="GO:0016763">
    <property type="term" value="F:pentosyltransferase activity"/>
    <property type="evidence" value="ECO:0007669"/>
    <property type="project" value="TreeGrafter"/>
</dbReference>
<feature type="transmembrane region" description="Helical" evidence="8">
    <location>
        <begin position="229"/>
        <end position="248"/>
    </location>
</feature>
<sequence length="509" mass="58871">RTKWVEESLEWLRSNPPLARWEWGFLLGVTLLALLLRLGNLEGPPSVDELRHMLAARQVLEGNDFPQYQRSFWTVTLPVAFAFRIFGFHVWAARIPGIVFNAMALLPFYLLARRINRPVAIVASLLYATSPSLIVFSRMIREYAYYPFYFSWTAYGMLIFFEKIPFRFSIWRDGKYLLYSKTALIALSLLLPFGYALYDSLSTFKLIFLSYLVLAILLLAKLDYKDKRNLILVTMLALAGLIVAIWLMPRMLSGFKFAINPTFLAFFFVNPPQQWYFQKSAFLAVLAFVASLCFALLDRKKDAPLAFILLNFLFYLVFFLLTDRPLQPLRPRHMSTIEVWFIILIAVGSLLIWRLIRISSQTKALSLIMGALLLVISLNPAYISTITISQDGLLRMGELFFPDESKLHEFMVTHVNDGDVLIASTYRFYVLWMRQPTFSAVYPIAIATPFEEVASIIQTHPSGWIAIDRTRINQLTFDPFQAFASLGLEYVGTFGENQDEYLWRWQREK</sequence>
<dbReference type="PANTHER" id="PTHR33908:SF11">
    <property type="entry name" value="MEMBRANE PROTEIN"/>
    <property type="match status" value="1"/>
</dbReference>
<proteinExistence type="predicted"/>
<accession>H5SHL3</accession>
<evidence type="ECO:0000256" key="1">
    <source>
        <dbReference type="ARBA" id="ARBA00004651"/>
    </source>
</evidence>
<feature type="transmembrane region" description="Helical" evidence="8">
    <location>
        <begin position="365"/>
        <end position="383"/>
    </location>
</feature>
<dbReference type="EMBL" id="AP011725">
    <property type="protein sequence ID" value="BAL55649.1"/>
    <property type="molecule type" value="Genomic_DNA"/>
</dbReference>
<dbReference type="PANTHER" id="PTHR33908">
    <property type="entry name" value="MANNOSYLTRANSFERASE YKCB-RELATED"/>
    <property type="match status" value="1"/>
</dbReference>
<keyword evidence="7 8" id="KW-0472">Membrane</keyword>
<feature type="transmembrane region" description="Helical" evidence="8">
    <location>
        <begin position="304"/>
        <end position="322"/>
    </location>
</feature>
<evidence type="ECO:0000256" key="5">
    <source>
        <dbReference type="ARBA" id="ARBA00022692"/>
    </source>
</evidence>
<evidence type="ECO:0000256" key="6">
    <source>
        <dbReference type="ARBA" id="ARBA00022989"/>
    </source>
</evidence>
<keyword evidence="4" id="KW-0808">Transferase</keyword>
<feature type="transmembrane region" description="Helical" evidence="8">
    <location>
        <begin position="276"/>
        <end position="297"/>
    </location>
</feature>
<keyword evidence="3" id="KW-0328">Glycosyltransferase</keyword>
<feature type="transmembrane region" description="Helical" evidence="8">
    <location>
        <begin position="176"/>
        <end position="198"/>
    </location>
</feature>
<feature type="non-terminal residue" evidence="9">
    <location>
        <position position="1"/>
    </location>
</feature>
<feature type="transmembrane region" description="Helical" evidence="8">
    <location>
        <begin position="119"/>
        <end position="140"/>
    </location>
</feature>
<comment type="subcellular location">
    <subcellularLocation>
        <location evidence="1">Cell membrane</location>
        <topology evidence="1">Multi-pass membrane protein</topology>
    </subcellularLocation>
</comment>
<feature type="transmembrane region" description="Helical" evidence="8">
    <location>
        <begin position="204"/>
        <end position="222"/>
    </location>
</feature>
<evidence type="ECO:0000256" key="2">
    <source>
        <dbReference type="ARBA" id="ARBA00022475"/>
    </source>
</evidence>
<gene>
    <name evidence="9" type="ORF">HGMM_F30B08C01</name>
</gene>
<feature type="transmembrane region" description="Helical" evidence="8">
    <location>
        <begin position="146"/>
        <end position="164"/>
    </location>
</feature>
<reference evidence="9" key="2">
    <citation type="journal article" date="2012" name="PLoS ONE">
        <title>A Deeply Branching Thermophilic Bacterium with an Ancient Acetyl-CoA Pathway Dominates a Subsurface Ecosystem.</title>
        <authorList>
            <person name="Takami H."/>
            <person name="Noguchi H."/>
            <person name="Takaki Y."/>
            <person name="Uchiyama I."/>
            <person name="Toyoda A."/>
            <person name="Nishi S."/>
            <person name="Chee G.-J."/>
            <person name="Arai W."/>
            <person name="Nunoura T."/>
            <person name="Itoh T."/>
            <person name="Hattori M."/>
            <person name="Takai K."/>
        </authorList>
    </citation>
    <scope>NUCLEOTIDE SEQUENCE</scope>
</reference>